<organism evidence="3 4">
    <name type="scientific">Coprinellus micaceus</name>
    <name type="common">Glistening ink-cap mushroom</name>
    <name type="synonym">Coprinus micaceus</name>
    <dbReference type="NCBI Taxonomy" id="71717"/>
    <lineage>
        <taxon>Eukaryota</taxon>
        <taxon>Fungi</taxon>
        <taxon>Dikarya</taxon>
        <taxon>Basidiomycota</taxon>
        <taxon>Agaricomycotina</taxon>
        <taxon>Agaricomycetes</taxon>
        <taxon>Agaricomycetidae</taxon>
        <taxon>Agaricales</taxon>
        <taxon>Agaricineae</taxon>
        <taxon>Psathyrellaceae</taxon>
        <taxon>Coprinellus</taxon>
    </lineage>
</organism>
<feature type="region of interest" description="Disordered" evidence="1">
    <location>
        <begin position="481"/>
        <end position="505"/>
    </location>
</feature>
<dbReference type="InterPro" id="IPR018803">
    <property type="entry name" value="Ish1/Msc1-like"/>
</dbReference>
<keyword evidence="2" id="KW-0732">Signal</keyword>
<proteinExistence type="predicted"/>
<accession>A0A4Y7TID9</accession>
<dbReference type="EMBL" id="QPFP01000011">
    <property type="protein sequence ID" value="TEB33698.1"/>
    <property type="molecule type" value="Genomic_DNA"/>
</dbReference>
<dbReference type="OrthoDB" id="2527403at2759"/>
<dbReference type="STRING" id="71717.A0A4Y7TID9"/>
<evidence type="ECO:0000256" key="1">
    <source>
        <dbReference type="SAM" id="MobiDB-lite"/>
    </source>
</evidence>
<sequence length="548" mass="62122">MKLSPIFVGLSLALAAQASWFGGDSSKTDSAVVPYTTWSKSQLTDWLDAHSVTVPQRTPSEAELRALVESNWHSATAWTYDQYASAQNSFQGLHDSSFDAWDESRLREWLLEQGVVSPKGPREKLVLMAKEKYRQYSSAASSYSSRASAGASTAVYGDSMYQASKSVSSVVAKATDPVVKMFDESKDYVYSTWDENRLRGWLEREGLLKTKQQKKKEELVQMMHDSYGRVANPIWQVWSDSYMHSWLVVNNIVKSDAQKSREHYTELMKKYYYGTQDRVWSTWSDSELRNWLIDQGVIKSDAQVTRDKMLKLIEDNYLSTKSTFWDAWSDNQIKTWLVDHGYMRTDAQVKRDELIKAANEKYTDVNAKTAAYLTWPDARLRAYLRSHGMSDDMVPGGRPGLLQEVRIRYVQTEKSAESALAKIREAVNDSAHKVEDVLANVLSILSNGWIDVRSRSADQYDAVKDGYDDVKGRTDQEVRNAKRYSEDSYDSAKKRAEGSYDAAKGKAEGAYYDSKRRAGGYVDEKVHGARENVGEKVKATGSKIKGEL</sequence>
<evidence type="ECO:0000313" key="4">
    <source>
        <dbReference type="Proteomes" id="UP000298030"/>
    </source>
</evidence>
<gene>
    <name evidence="3" type="ORF">FA13DRAFT_1753918</name>
</gene>
<comment type="caution">
    <text evidence="3">The sequence shown here is derived from an EMBL/GenBank/DDBJ whole genome shotgun (WGS) entry which is preliminary data.</text>
</comment>
<protein>
    <recommendedName>
        <fullName evidence="5">Meiotic sister chromatid recombination protein 1</fullName>
    </recommendedName>
</protein>
<evidence type="ECO:0000256" key="2">
    <source>
        <dbReference type="SAM" id="SignalP"/>
    </source>
</evidence>
<feature type="signal peptide" evidence="2">
    <location>
        <begin position="1"/>
        <end position="18"/>
    </location>
</feature>
<reference evidence="3 4" key="1">
    <citation type="journal article" date="2019" name="Nat. Ecol. Evol.">
        <title>Megaphylogeny resolves global patterns of mushroom evolution.</title>
        <authorList>
            <person name="Varga T."/>
            <person name="Krizsan K."/>
            <person name="Foldi C."/>
            <person name="Dima B."/>
            <person name="Sanchez-Garcia M."/>
            <person name="Sanchez-Ramirez S."/>
            <person name="Szollosi G.J."/>
            <person name="Szarkandi J.G."/>
            <person name="Papp V."/>
            <person name="Albert L."/>
            <person name="Andreopoulos W."/>
            <person name="Angelini C."/>
            <person name="Antonin V."/>
            <person name="Barry K.W."/>
            <person name="Bougher N.L."/>
            <person name="Buchanan P."/>
            <person name="Buyck B."/>
            <person name="Bense V."/>
            <person name="Catcheside P."/>
            <person name="Chovatia M."/>
            <person name="Cooper J."/>
            <person name="Damon W."/>
            <person name="Desjardin D."/>
            <person name="Finy P."/>
            <person name="Geml J."/>
            <person name="Haridas S."/>
            <person name="Hughes K."/>
            <person name="Justo A."/>
            <person name="Karasinski D."/>
            <person name="Kautmanova I."/>
            <person name="Kiss B."/>
            <person name="Kocsube S."/>
            <person name="Kotiranta H."/>
            <person name="LaButti K.M."/>
            <person name="Lechner B.E."/>
            <person name="Liimatainen K."/>
            <person name="Lipzen A."/>
            <person name="Lukacs Z."/>
            <person name="Mihaltcheva S."/>
            <person name="Morgado L.N."/>
            <person name="Niskanen T."/>
            <person name="Noordeloos M.E."/>
            <person name="Ohm R.A."/>
            <person name="Ortiz-Santana B."/>
            <person name="Ovrebo C."/>
            <person name="Racz N."/>
            <person name="Riley R."/>
            <person name="Savchenko A."/>
            <person name="Shiryaev A."/>
            <person name="Soop K."/>
            <person name="Spirin V."/>
            <person name="Szebenyi C."/>
            <person name="Tomsovsky M."/>
            <person name="Tulloss R.E."/>
            <person name="Uehling J."/>
            <person name="Grigoriev I.V."/>
            <person name="Vagvolgyi C."/>
            <person name="Papp T."/>
            <person name="Martin F.M."/>
            <person name="Miettinen O."/>
            <person name="Hibbett D.S."/>
            <person name="Nagy L.G."/>
        </authorList>
    </citation>
    <scope>NUCLEOTIDE SEQUENCE [LARGE SCALE GENOMIC DNA]</scope>
    <source>
        <strain evidence="3 4">FP101781</strain>
    </source>
</reference>
<keyword evidence="4" id="KW-1185">Reference proteome</keyword>
<name>A0A4Y7TID9_COPMI</name>
<feature type="chain" id="PRO_5021248032" description="Meiotic sister chromatid recombination protein 1" evidence="2">
    <location>
        <begin position="19"/>
        <end position="548"/>
    </location>
</feature>
<evidence type="ECO:0000313" key="3">
    <source>
        <dbReference type="EMBL" id="TEB33698.1"/>
    </source>
</evidence>
<evidence type="ECO:0008006" key="5">
    <source>
        <dbReference type="Google" id="ProtNLM"/>
    </source>
</evidence>
<dbReference type="Proteomes" id="UP000298030">
    <property type="component" value="Unassembled WGS sequence"/>
</dbReference>
<dbReference type="Pfam" id="PF10281">
    <property type="entry name" value="Ish1"/>
    <property type="match status" value="5"/>
</dbReference>
<dbReference type="AlphaFoldDB" id="A0A4Y7TID9"/>